<dbReference type="GO" id="GO:0051536">
    <property type="term" value="F:iron-sulfur cluster binding"/>
    <property type="evidence" value="ECO:0007669"/>
    <property type="project" value="UniProtKB-KW"/>
</dbReference>
<dbReference type="CDD" id="cd01335">
    <property type="entry name" value="Radical_SAM"/>
    <property type="match status" value="1"/>
</dbReference>
<comment type="similarity">
    <text evidence="6">Belongs to the radical SAM superfamily. Anaerobic sulfatase-maturating enzyme family.</text>
</comment>
<evidence type="ECO:0000313" key="9">
    <source>
        <dbReference type="Proteomes" id="UP000234271"/>
    </source>
</evidence>
<evidence type="ECO:0000313" key="8">
    <source>
        <dbReference type="EMBL" id="AUI67301.1"/>
    </source>
</evidence>
<dbReference type="EMBL" id="CP018889">
    <property type="protein sequence ID" value="AUI67301.1"/>
    <property type="molecule type" value="Genomic_DNA"/>
</dbReference>
<dbReference type="InterPro" id="IPR007197">
    <property type="entry name" value="rSAM"/>
</dbReference>
<evidence type="ECO:0000256" key="3">
    <source>
        <dbReference type="ARBA" id="ARBA00022723"/>
    </source>
</evidence>
<dbReference type="SFLD" id="SFLDG01067">
    <property type="entry name" value="SPASM/twitch_domain_containing"/>
    <property type="match status" value="1"/>
</dbReference>
<dbReference type="InterPro" id="IPR013785">
    <property type="entry name" value="Aldolase_TIM"/>
</dbReference>
<keyword evidence="5" id="KW-0411">Iron-sulfur</keyword>
<dbReference type="STRING" id="288004.AL038_05595"/>
<evidence type="ECO:0000256" key="6">
    <source>
        <dbReference type="ARBA" id="ARBA00023601"/>
    </source>
</evidence>
<dbReference type="Gene3D" id="3.20.20.70">
    <property type="entry name" value="Aldolase class I"/>
    <property type="match status" value="1"/>
</dbReference>
<dbReference type="PANTHER" id="PTHR43273">
    <property type="entry name" value="ANAEROBIC SULFATASE-MATURATING ENZYME HOMOLOG ASLB-RELATED"/>
    <property type="match status" value="1"/>
</dbReference>
<keyword evidence="9" id="KW-1185">Reference proteome</keyword>
<dbReference type="AlphaFoldDB" id="A0A2N9YA16"/>
<dbReference type="OrthoDB" id="9782387at2"/>
<feature type="domain" description="Radical SAM core" evidence="7">
    <location>
        <begin position="9"/>
        <end position="150"/>
    </location>
</feature>
<dbReference type="GO" id="GO:0046872">
    <property type="term" value="F:metal ion binding"/>
    <property type="evidence" value="ECO:0007669"/>
    <property type="project" value="UniProtKB-KW"/>
</dbReference>
<name>A0A2N9YA16_9GAMM</name>
<accession>A0A2N9YA16</accession>
<evidence type="ECO:0000256" key="5">
    <source>
        <dbReference type="ARBA" id="ARBA00023014"/>
    </source>
</evidence>
<gene>
    <name evidence="8" type="ORF">BLE401_00380</name>
</gene>
<evidence type="ECO:0000256" key="2">
    <source>
        <dbReference type="ARBA" id="ARBA00022691"/>
    </source>
</evidence>
<keyword evidence="4" id="KW-0408">Iron</keyword>
<dbReference type="Proteomes" id="UP000234271">
    <property type="component" value="Chromosome"/>
</dbReference>
<protein>
    <submittedName>
        <fullName evidence="8">Radical SAM protein</fullName>
    </submittedName>
</protein>
<keyword evidence="3" id="KW-0479">Metal-binding</keyword>
<proteinExistence type="inferred from homology"/>
<dbReference type="Pfam" id="PF04055">
    <property type="entry name" value="Radical_SAM"/>
    <property type="match status" value="1"/>
</dbReference>
<dbReference type="InterPro" id="IPR058240">
    <property type="entry name" value="rSAM_sf"/>
</dbReference>
<keyword evidence="2" id="KW-0949">S-adenosyl-L-methionine</keyword>
<dbReference type="RefSeq" id="WP_062150233.1">
    <property type="nucleotide sequence ID" value="NZ_CP012373.2"/>
</dbReference>
<evidence type="ECO:0000256" key="1">
    <source>
        <dbReference type="ARBA" id="ARBA00001966"/>
    </source>
</evidence>
<dbReference type="KEGG" id="blep:AL038_05595"/>
<evidence type="ECO:0000256" key="4">
    <source>
        <dbReference type="ARBA" id="ARBA00023004"/>
    </source>
</evidence>
<dbReference type="GO" id="GO:0016491">
    <property type="term" value="F:oxidoreductase activity"/>
    <property type="evidence" value="ECO:0007669"/>
    <property type="project" value="InterPro"/>
</dbReference>
<reference evidence="9" key="1">
    <citation type="submission" date="2016-12" db="EMBL/GenBank/DDBJ databases">
        <title>Complete Genome Sequence of Beggiatoa leptomitiformis D-401.</title>
        <authorList>
            <person name="Fomenkov A."/>
            <person name="Vincze T."/>
            <person name="Grabovich M."/>
            <person name="Anton B.P."/>
            <person name="Dubinina G."/>
            <person name="Orlova M."/>
            <person name="Belousova E."/>
            <person name="Roberts R.J."/>
        </authorList>
    </citation>
    <scope>NUCLEOTIDE SEQUENCE [LARGE SCALE GENOMIC DNA]</scope>
    <source>
        <strain evidence="9">D-401</strain>
    </source>
</reference>
<dbReference type="InterPro" id="IPR023867">
    <property type="entry name" value="Sulphatase_maturase_rSAM"/>
</dbReference>
<sequence>MSVELRPLGVKCNIQCQYCYQNPQRDADNILHHYDIDKMLASLEKEGEPFSLFGGEALLIPLADLETLWAWGFERYGQNNVQTNGTLINDEHIRLFKQYNVHVGISMDGGGELNDTRWAGTQRSTREATAKTQQAIEKLCLADIPPGLIITLHQGNASADKLPLLHEWLRQQEKLGINAVRLHLLEIDSPIIAQQYALTDAENLVALQSFRALEKTLNTLRFDIFHDMRLMLQGQDAQVTCVWKACDAYTTRAVRSVEGYGQRRNCGRTNKEGIDFVKANIEGFERYLALYHTPQQYNGCQNCRFFLACKGQCPGTAVEGDWRNRSRDCAVWMALYEQLETELCTEGVQPISLHPARETLEELILTDWVNGNNLLIGDALKQLEK</sequence>
<comment type="cofactor">
    <cofactor evidence="1">
        <name>[4Fe-4S] cluster</name>
        <dbReference type="ChEBI" id="CHEBI:49883"/>
    </cofactor>
</comment>
<dbReference type="PANTHER" id="PTHR43273:SF3">
    <property type="entry name" value="ANAEROBIC SULFATASE-MATURATING ENZYME HOMOLOG ASLB-RELATED"/>
    <property type="match status" value="1"/>
</dbReference>
<dbReference type="SUPFAM" id="SSF102114">
    <property type="entry name" value="Radical SAM enzymes"/>
    <property type="match status" value="1"/>
</dbReference>
<evidence type="ECO:0000259" key="7">
    <source>
        <dbReference type="Pfam" id="PF04055"/>
    </source>
</evidence>
<dbReference type="SFLD" id="SFLDS00029">
    <property type="entry name" value="Radical_SAM"/>
    <property type="match status" value="1"/>
</dbReference>
<organism evidence="8 9">
    <name type="scientific">Beggiatoa leptomitoformis</name>
    <dbReference type="NCBI Taxonomy" id="288004"/>
    <lineage>
        <taxon>Bacteria</taxon>
        <taxon>Pseudomonadati</taxon>
        <taxon>Pseudomonadota</taxon>
        <taxon>Gammaproteobacteria</taxon>
        <taxon>Thiotrichales</taxon>
        <taxon>Thiotrichaceae</taxon>
        <taxon>Beggiatoa</taxon>
    </lineage>
</organism>